<organism evidence="2 3">
    <name type="scientific">Hymenobacter telluris</name>
    <dbReference type="NCBI Taxonomy" id="2816474"/>
    <lineage>
        <taxon>Bacteria</taxon>
        <taxon>Pseudomonadati</taxon>
        <taxon>Bacteroidota</taxon>
        <taxon>Cytophagia</taxon>
        <taxon>Cytophagales</taxon>
        <taxon>Hymenobacteraceae</taxon>
        <taxon>Hymenobacter</taxon>
    </lineage>
</organism>
<evidence type="ECO:0000256" key="1">
    <source>
        <dbReference type="SAM" id="SignalP"/>
    </source>
</evidence>
<feature type="signal peptide" evidence="1">
    <location>
        <begin position="1"/>
        <end position="23"/>
    </location>
</feature>
<protein>
    <submittedName>
        <fullName evidence="2">Uncharacterized protein</fullName>
    </submittedName>
</protein>
<proteinExistence type="predicted"/>
<gene>
    <name evidence="2" type="ORF">J0X19_10945</name>
</gene>
<reference evidence="2" key="1">
    <citation type="submission" date="2021-03" db="EMBL/GenBank/DDBJ databases">
        <authorList>
            <person name="Kim M.K."/>
        </authorList>
    </citation>
    <scope>NUCLEOTIDE SEQUENCE</scope>
    <source>
        <strain evidence="2">BT186</strain>
    </source>
</reference>
<sequence>MRHQYLLLLVTLRLGAGLSNAHAQQAPAAAAPAKPMYGSARIWLANTDYCHLGLADGVTPTRTFDYLEENGKRRRFTDEAAALNFLYQLGWDVQPLGVTSDGIIHYFLLKRRLL</sequence>
<comment type="caution">
    <text evidence="2">The sequence shown here is derived from an EMBL/GenBank/DDBJ whole genome shotgun (WGS) entry which is preliminary data.</text>
</comment>
<dbReference type="AlphaFoldDB" id="A0A939EYY3"/>
<evidence type="ECO:0000313" key="2">
    <source>
        <dbReference type="EMBL" id="MBO0358463.1"/>
    </source>
</evidence>
<dbReference type="EMBL" id="JAFLQZ010000006">
    <property type="protein sequence ID" value="MBO0358463.1"/>
    <property type="molecule type" value="Genomic_DNA"/>
</dbReference>
<keyword evidence="1" id="KW-0732">Signal</keyword>
<name>A0A939EYY3_9BACT</name>
<accession>A0A939EYY3</accession>
<dbReference type="RefSeq" id="WP_206984404.1">
    <property type="nucleotide sequence ID" value="NZ_JAFLQZ010000006.1"/>
</dbReference>
<evidence type="ECO:0000313" key="3">
    <source>
        <dbReference type="Proteomes" id="UP000664144"/>
    </source>
</evidence>
<dbReference type="Proteomes" id="UP000664144">
    <property type="component" value="Unassembled WGS sequence"/>
</dbReference>
<keyword evidence="3" id="KW-1185">Reference proteome</keyword>
<feature type="chain" id="PRO_5037428592" evidence="1">
    <location>
        <begin position="24"/>
        <end position="114"/>
    </location>
</feature>